<feature type="compositionally biased region" description="Polar residues" evidence="1">
    <location>
        <begin position="658"/>
        <end position="668"/>
    </location>
</feature>
<dbReference type="GO" id="GO:0005874">
    <property type="term" value="C:microtubule"/>
    <property type="evidence" value="ECO:0007669"/>
    <property type="project" value="InterPro"/>
</dbReference>
<dbReference type="Proteomes" id="UP000613740">
    <property type="component" value="Unassembled WGS sequence"/>
</dbReference>
<feature type="region of interest" description="Disordered" evidence="1">
    <location>
        <begin position="395"/>
        <end position="417"/>
    </location>
</feature>
<feature type="compositionally biased region" description="Basic and acidic residues" evidence="1">
    <location>
        <begin position="436"/>
        <end position="464"/>
    </location>
</feature>
<dbReference type="PANTHER" id="PTHR14326">
    <property type="entry name" value="TARGETING PROTEIN FOR XKLP2"/>
    <property type="match status" value="1"/>
</dbReference>
<evidence type="ECO:0008006" key="4">
    <source>
        <dbReference type="Google" id="ProtNLM"/>
    </source>
</evidence>
<feature type="compositionally biased region" description="Low complexity" evidence="1">
    <location>
        <begin position="669"/>
        <end position="678"/>
    </location>
</feature>
<feature type="region of interest" description="Disordered" evidence="1">
    <location>
        <begin position="711"/>
        <end position="740"/>
    </location>
</feature>
<feature type="compositionally biased region" description="Low complexity" evidence="1">
    <location>
        <begin position="277"/>
        <end position="286"/>
    </location>
</feature>
<dbReference type="EMBL" id="JAEHOD010000106">
    <property type="protein sequence ID" value="KAG2426439.1"/>
    <property type="molecule type" value="Genomic_DNA"/>
</dbReference>
<feature type="region of interest" description="Disordered" evidence="1">
    <location>
        <begin position="650"/>
        <end position="678"/>
    </location>
</feature>
<feature type="compositionally biased region" description="Pro residues" evidence="1">
    <location>
        <begin position="138"/>
        <end position="156"/>
    </location>
</feature>
<accession>A0A835SQK6</accession>
<evidence type="ECO:0000313" key="3">
    <source>
        <dbReference type="Proteomes" id="UP000613740"/>
    </source>
</evidence>
<dbReference type="InterPro" id="IPR009675">
    <property type="entry name" value="TPX2_fam"/>
</dbReference>
<organism evidence="2 3">
    <name type="scientific">Chlamydomonas schloesseri</name>
    <dbReference type="NCBI Taxonomy" id="2026947"/>
    <lineage>
        <taxon>Eukaryota</taxon>
        <taxon>Viridiplantae</taxon>
        <taxon>Chlorophyta</taxon>
        <taxon>core chlorophytes</taxon>
        <taxon>Chlorophyceae</taxon>
        <taxon>CS clade</taxon>
        <taxon>Chlamydomonadales</taxon>
        <taxon>Chlamydomonadaceae</taxon>
        <taxon>Chlamydomonas</taxon>
    </lineage>
</organism>
<sequence length="740" mass="78771">MASMDSRAFLVDCLRSALEDPELVDAIAEQAFDSGLTAIAIGSGIISRDALKERLYLTSEEAQSVLDICKQATTSTAEKSPMGPVSLRLLGTSSGRLSLRLSIKERQQLPAVEEAVAAPAPVPVPAVAEPQVKLAEPELPPPTPSAEPELPPPTPSAEPILPSVAEESVEQLVEASGGVVMVSRASAAAAKADKPKAAAPASPARPMSAPVAKSPATTPKAVTAKASPASRPKSASPVNKPSPLALPADSPSSSPAHVPSYLRPTAAHKLRTSMAESPLSPSALAPVPEDPATERQNRRRKNLFARMASTLLAPTQAFVARVTGRKEEERTKKEVPITKASLQLDAVMCSPQGQRVTRAQPFQLRSELRPKSCVLSREELDLIEAREKAFRRNPVPKHVHEARPIDPRQRSEPKDPNAIFEPFQLASLELHAKKTEELRKKREEEASREEEARRFKASSFDKRIITAPASPPKPAPSPVTKAAAPKFASEERIAHYHAVVEPAKRARMSEAERAKLEEAERRAAEEERKAREAAEAADEEARRAAELENMSVNELRKSLVFKARKMPDFSAPFRPDPALAKPVTAPAAPQLHTIARLGAAPSPSARTDKDGPGLGNGVYDGAGYVDPFFASLRKSTSVVMSPHGAANGAASMRRSAAVRQSAQPTFGRSPNGAAASPNAANGGLRVSIGSALQAAIRAAARDAQRDLAREAAVASPCGNKDSRRSTVEHMTVTASPCNAY</sequence>
<evidence type="ECO:0000256" key="1">
    <source>
        <dbReference type="SAM" id="MobiDB-lite"/>
    </source>
</evidence>
<feature type="compositionally biased region" description="Basic and acidic residues" evidence="1">
    <location>
        <begin position="398"/>
        <end position="415"/>
    </location>
</feature>
<dbReference type="GO" id="GO:0060236">
    <property type="term" value="P:regulation of mitotic spindle organization"/>
    <property type="evidence" value="ECO:0007669"/>
    <property type="project" value="InterPro"/>
</dbReference>
<dbReference type="GO" id="GO:0005819">
    <property type="term" value="C:spindle"/>
    <property type="evidence" value="ECO:0007669"/>
    <property type="project" value="InterPro"/>
</dbReference>
<feature type="region of interest" description="Disordered" evidence="1">
    <location>
        <begin position="135"/>
        <end position="160"/>
    </location>
</feature>
<feature type="region of interest" description="Disordered" evidence="1">
    <location>
        <begin position="189"/>
        <end position="260"/>
    </location>
</feature>
<dbReference type="OrthoDB" id="534830at2759"/>
<name>A0A835SQK6_9CHLO</name>
<dbReference type="PANTHER" id="PTHR14326:SF44">
    <property type="entry name" value="TARGETING PROTEIN FOR XKLP2"/>
    <property type="match status" value="1"/>
</dbReference>
<proteinExistence type="predicted"/>
<evidence type="ECO:0000313" key="2">
    <source>
        <dbReference type="EMBL" id="KAG2426439.1"/>
    </source>
</evidence>
<feature type="region of interest" description="Disordered" evidence="1">
    <location>
        <begin position="436"/>
        <end position="481"/>
    </location>
</feature>
<protein>
    <recommendedName>
        <fullName evidence="4">TPX2 C-terminal domain-containing protein</fullName>
    </recommendedName>
</protein>
<comment type="caution">
    <text evidence="2">The sequence shown here is derived from an EMBL/GenBank/DDBJ whole genome shotgun (WGS) entry which is preliminary data.</text>
</comment>
<feature type="region of interest" description="Disordered" evidence="1">
    <location>
        <begin position="272"/>
        <end position="298"/>
    </location>
</feature>
<feature type="region of interest" description="Disordered" evidence="1">
    <location>
        <begin position="517"/>
        <end position="537"/>
    </location>
</feature>
<gene>
    <name evidence="2" type="ORF">HYH02_014797</name>
</gene>
<reference evidence="2" key="1">
    <citation type="journal article" date="2020" name="bioRxiv">
        <title>Comparative genomics of Chlamydomonas.</title>
        <authorList>
            <person name="Craig R.J."/>
            <person name="Hasan A.R."/>
            <person name="Ness R.W."/>
            <person name="Keightley P.D."/>
        </authorList>
    </citation>
    <scope>NUCLEOTIDE SEQUENCE</scope>
    <source>
        <strain evidence="2">CCAP 11/173</strain>
    </source>
</reference>
<keyword evidence="3" id="KW-1185">Reference proteome</keyword>
<dbReference type="AlphaFoldDB" id="A0A835SQK6"/>
<feature type="compositionally biased region" description="Low complexity" evidence="1">
    <location>
        <begin position="197"/>
        <end position="260"/>
    </location>
</feature>